<name>A0A327L4L0_9BRAD</name>
<proteinExistence type="predicted"/>
<protein>
    <submittedName>
        <fullName evidence="1">Uncharacterized protein</fullName>
    </submittedName>
</protein>
<dbReference type="RefSeq" id="WP_111417241.1">
    <property type="nucleotide sequence ID" value="NZ_NPEX01000004.1"/>
</dbReference>
<evidence type="ECO:0000313" key="2">
    <source>
        <dbReference type="Proteomes" id="UP000249130"/>
    </source>
</evidence>
<evidence type="ECO:0000313" key="1">
    <source>
        <dbReference type="EMBL" id="RAI45990.1"/>
    </source>
</evidence>
<keyword evidence="2" id="KW-1185">Reference proteome</keyword>
<comment type="caution">
    <text evidence="1">The sequence shown here is derived from an EMBL/GenBank/DDBJ whole genome shotgun (WGS) entry which is preliminary data.</text>
</comment>
<dbReference type="AlphaFoldDB" id="A0A327L4L0"/>
<reference evidence="1 2" key="1">
    <citation type="submission" date="2017-07" db="EMBL/GenBank/DDBJ databases">
        <title>Draft Genome Sequences of Select Purple Nonsulfur Bacteria.</title>
        <authorList>
            <person name="Lasarre B."/>
            <person name="Mckinlay J.B."/>
        </authorList>
    </citation>
    <scope>NUCLEOTIDE SEQUENCE [LARGE SCALE GENOMIC DNA]</scope>
    <source>
        <strain evidence="1 2">DSM 5909</strain>
    </source>
</reference>
<dbReference type="Proteomes" id="UP000249130">
    <property type="component" value="Unassembled WGS sequence"/>
</dbReference>
<gene>
    <name evidence="1" type="ORF">CH341_01370</name>
</gene>
<organism evidence="1 2">
    <name type="scientific">Rhodoplanes roseus</name>
    <dbReference type="NCBI Taxonomy" id="29409"/>
    <lineage>
        <taxon>Bacteria</taxon>
        <taxon>Pseudomonadati</taxon>
        <taxon>Pseudomonadota</taxon>
        <taxon>Alphaproteobacteria</taxon>
        <taxon>Hyphomicrobiales</taxon>
        <taxon>Nitrobacteraceae</taxon>
        <taxon>Rhodoplanes</taxon>
    </lineage>
</organism>
<dbReference type="EMBL" id="NPEX01000004">
    <property type="protein sequence ID" value="RAI45990.1"/>
    <property type="molecule type" value="Genomic_DNA"/>
</dbReference>
<accession>A0A327L4L0</accession>
<sequence>MEIPEHIRAELGTSEVAPGVGKALLERAAEAIAPRDAIDRLLLDEAVTYTRLVRIYERGLGTFPDDDYAAVLEEYLIAGLEEPLTPQAARDLVLQCLAGDHAAVVRLEELLALGGTSLDKMHGEAFRHFCRKRPLREQNERHRARRDVAVEDFASRRGEPAHRVQATLDSVVDHELDRAAQLSRWED</sequence>